<protein>
    <submittedName>
        <fullName evidence="2">Uncharacterized protein</fullName>
    </submittedName>
</protein>
<proteinExistence type="predicted"/>
<organism evidence="2 3">
    <name type="scientific">Terrabacter terrae</name>
    <dbReference type="NCBI Taxonomy" id="318434"/>
    <lineage>
        <taxon>Bacteria</taxon>
        <taxon>Bacillati</taxon>
        <taxon>Actinomycetota</taxon>
        <taxon>Actinomycetes</taxon>
        <taxon>Micrococcales</taxon>
        <taxon>Intrasporangiaceae</taxon>
        <taxon>Terrabacter</taxon>
    </lineage>
</organism>
<comment type="caution">
    <text evidence="2">The sequence shown here is derived from an EMBL/GenBank/DDBJ whole genome shotgun (WGS) entry which is preliminary data.</text>
</comment>
<keyword evidence="3" id="KW-1185">Reference proteome</keyword>
<accession>A0ABN2TRF7</accession>
<evidence type="ECO:0000313" key="2">
    <source>
        <dbReference type="EMBL" id="GAA2017374.1"/>
    </source>
</evidence>
<dbReference type="Proteomes" id="UP001501285">
    <property type="component" value="Unassembled WGS sequence"/>
</dbReference>
<feature type="compositionally biased region" description="Basic and acidic residues" evidence="1">
    <location>
        <begin position="1"/>
        <end position="13"/>
    </location>
</feature>
<evidence type="ECO:0000256" key="1">
    <source>
        <dbReference type="SAM" id="MobiDB-lite"/>
    </source>
</evidence>
<sequence length="158" mass="16756">MGKGELKDARRAAETSAEAAEVARTRDARSSCAGRRLTDAPPLVINSRADRTRPASTSVRPKQRRQPHAICSAAPVGGQLPVLHTFASKGHRAAEEDVSLGTSSADQPLGVRGGRARCVSHRLGRRRTVPPLTTFNLNSPCGGTPTSKTECDYAPCCL</sequence>
<feature type="region of interest" description="Disordered" evidence="1">
    <location>
        <begin position="1"/>
        <end position="68"/>
    </location>
</feature>
<dbReference type="EMBL" id="BAAANB010000001">
    <property type="protein sequence ID" value="GAA2017374.1"/>
    <property type="molecule type" value="Genomic_DNA"/>
</dbReference>
<evidence type="ECO:0000313" key="3">
    <source>
        <dbReference type="Proteomes" id="UP001501285"/>
    </source>
</evidence>
<gene>
    <name evidence="2" type="ORF">GCM10009740_01020</name>
</gene>
<reference evidence="3" key="1">
    <citation type="journal article" date="2019" name="Int. J. Syst. Evol. Microbiol.">
        <title>The Global Catalogue of Microorganisms (GCM) 10K type strain sequencing project: providing services to taxonomists for standard genome sequencing and annotation.</title>
        <authorList>
            <consortium name="The Broad Institute Genomics Platform"/>
            <consortium name="The Broad Institute Genome Sequencing Center for Infectious Disease"/>
            <person name="Wu L."/>
            <person name="Ma J."/>
        </authorList>
    </citation>
    <scope>NUCLEOTIDE SEQUENCE [LARGE SCALE GENOMIC DNA]</scope>
    <source>
        <strain evidence="3">JCM 14283</strain>
    </source>
</reference>
<name>A0ABN2TRF7_9MICO</name>